<dbReference type="AlphaFoldDB" id="A0AAF5I2K1"/>
<reference evidence="4" key="1">
    <citation type="submission" date="2024-02" db="UniProtKB">
        <authorList>
            <consortium name="WormBaseParasite"/>
        </authorList>
    </citation>
    <scope>IDENTIFICATION</scope>
</reference>
<keyword evidence="2" id="KW-0472">Membrane</keyword>
<keyword evidence="2" id="KW-1133">Transmembrane helix</keyword>
<feature type="compositionally biased region" description="Polar residues" evidence="1">
    <location>
        <begin position="786"/>
        <end position="809"/>
    </location>
</feature>
<feature type="transmembrane region" description="Helical" evidence="2">
    <location>
        <begin position="520"/>
        <end position="542"/>
    </location>
</feature>
<dbReference type="WBParaSite" id="TCONS_00011698.p1">
    <property type="protein sequence ID" value="TCONS_00011698.p1"/>
    <property type="gene ID" value="XLOC_006441"/>
</dbReference>
<feature type="compositionally biased region" description="Basic residues" evidence="1">
    <location>
        <begin position="758"/>
        <end position="775"/>
    </location>
</feature>
<organism evidence="3 4">
    <name type="scientific">Strongyloides stercoralis</name>
    <name type="common">Threadworm</name>
    <dbReference type="NCBI Taxonomy" id="6248"/>
    <lineage>
        <taxon>Eukaryota</taxon>
        <taxon>Metazoa</taxon>
        <taxon>Ecdysozoa</taxon>
        <taxon>Nematoda</taxon>
        <taxon>Chromadorea</taxon>
        <taxon>Rhabditida</taxon>
        <taxon>Tylenchina</taxon>
        <taxon>Panagrolaimomorpha</taxon>
        <taxon>Strongyloidoidea</taxon>
        <taxon>Strongyloididae</taxon>
        <taxon>Strongyloides</taxon>
    </lineage>
</organism>
<feature type="region of interest" description="Disordered" evidence="1">
    <location>
        <begin position="758"/>
        <end position="809"/>
    </location>
</feature>
<evidence type="ECO:0000313" key="4">
    <source>
        <dbReference type="WBParaSite" id="TCONS_00011698.p1"/>
    </source>
</evidence>
<sequence>QLLFKLYYYTNSFSLIFVKCQLHHNDNFREEEPFLEKQTRLIQSTSYKKNNEKWAERNVLIIIVIIQICVVFLWILHEAIRFDHSCSSQLSSSMSNTYPISIDSGSLNRISRSLNNKTTKEPEIITLPNGTLVKVISRKRKILVYKKIDDVNLDKQPGDKNSRGILVGRKKVRIRVTTPSTNISNNNNNLTYGNENKRRPIQRRYHLLTGANNKNLKNHYTSTKKESTLNGKVNTWLHGIVNPNDPQFTNKGEIRAVKVKVAKKKPRIDLEEIVSNKGHPNNYNFNHNLDINKENENVDNSQSQAQDTEKKVLNDVISNNIDKGNNIKGNENKYDKDSLLLPYGHPLKNEEEIINHKKNEENLKYININDIHPTGNHEKEKINDIKSNNLMENNLVKQTYDKEEEEQRFEEVPSNYFTSISPMTYFDNKDYYHNEKEEKEIIDAFVLSTTIDTISRNIQGSSNFTTELSRFSANTICILRTLLAFWCLGQLSTLIFFLIGLILNYSNIRCLFIPQIISEGLFTIIASIYCITITLFSIVLYFLVTGKEMIFEKLLKWLALSFIILLLVLGHAWILDKKIKYFKKCQYNDEIKNNVIKILNNDDQENIIDSGKKTPNIIIGSCSSNDSNYGSNNGSLSWRLWKKTSDIWKNGCSLKKKMLLTIFNFNMGSGVTKNTEKNDNKKVIENFNKEENNVETEIIHKMYPWADVTIGANPIFPDNHVEHLRRSLELNEKTYQSWINAISDSEEEDKLFKSNKKKKVQKKLAKPKKKIKKSKNSIEPSKSLGDINTSSNKFKRSLNNSNKLQPFTFTRVPTPQSKFLASKNYQHL</sequence>
<feature type="transmembrane region" description="Helical" evidence="2">
    <location>
        <begin position="58"/>
        <end position="76"/>
    </location>
</feature>
<keyword evidence="3" id="KW-1185">Reference proteome</keyword>
<dbReference type="Proteomes" id="UP000035681">
    <property type="component" value="Unplaced"/>
</dbReference>
<accession>A0AAF5I2K1</accession>
<feature type="transmembrane region" description="Helical" evidence="2">
    <location>
        <begin position="483"/>
        <end position="508"/>
    </location>
</feature>
<keyword evidence="2" id="KW-0812">Transmembrane</keyword>
<name>A0AAF5I2K1_STRER</name>
<protein>
    <submittedName>
        <fullName evidence="4">MARVEL domain-containing protein</fullName>
    </submittedName>
</protein>
<evidence type="ECO:0000256" key="1">
    <source>
        <dbReference type="SAM" id="MobiDB-lite"/>
    </source>
</evidence>
<evidence type="ECO:0000313" key="3">
    <source>
        <dbReference type="Proteomes" id="UP000035681"/>
    </source>
</evidence>
<feature type="transmembrane region" description="Helical" evidence="2">
    <location>
        <begin position="554"/>
        <end position="574"/>
    </location>
</feature>
<proteinExistence type="predicted"/>
<evidence type="ECO:0000256" key="2">
    <source>
        <dbReference type="SAM" id="Phobius"/>
    </source>
</evidence>